<dbReference type="EMBL" id="JARACI010000238">
    <property type="protein sequence ID" value="MDD9205069.1"/>
    <property type="molecule type" value="Genomic_DNA"/>
</dbReference>
<evidence type="ECO:0000313" key="2">
    <source>
        <dbReference type="EMBL" id="MDD9205069.1"/>
    </source>
</evidence>
<feature type="compositionally biased region" description="Acidic residues" evidence="1">
    <location>
        <begin position="23"/>
        <end position="44"/>
    </location>
</feature>
<feature type="region of interest" description="Disordered" evidence="1">
    <location>
        <begin position="1"/>
        <end position="71"/>
    </location>
</feature>
<feature type="non-terminal residue" evidence="2">
    <location>
        <position position="1"/>
    </location>
</feature>
<reference evidence="2" key="1">
    <citation type="submission" date="2023-02" db="EMBL/GenBank/DDBJ databases">
        <title>Georgenia sp.10Sc9-8, isolated from a soil sample collected from the Taklamakan desert.</title>
        <authorList>
            <person name="Liu S."/>
        </authorList>
    </citation>
    <scope>NUCLEOTIDE SEQUENCE</scope>
    <source>
        <strain evidence="2">10Sc9-8</strain>
    </source>
</reference>
<dbReference type="PANTHER" id="PTHR46773">
    <property type="match status" value="1"/>
</dbReference>
<dbReference type="Proteomes" id="UP001165561">
    <property type="component" value="Unassembled WGS sequence"/>
</dbReference>
<keyword evidence="3" id="KW-1185">Reference proteome</keyword>
<name>A0ABT5TSM4_9MICO</name>
<dbReference type="Pfam" id="PF24681">
    <property type="entry name" value="Kelch_KLHDC2_KLHL20_DRC7"/>
    <property type="match status" value="1"/>
</dbReference>
<dbReference type="Gene3D" id="2.120.10.80">
    <property type="entry name" value="Kelch-type beta propeller"/>
    <property type="match status" value="1"/>
</dbReference>
<sequence length="188" mass="19879">ASVDQPKVSAIEVVTPGGTTTPPEEEEAPPPDEEEPPPPDEEEPIPPSPTDPTPFSWDGRANSPIGRSEAQGAAVGTKVYVFGGFQTGTQTTARSDVFDTVTNSWARLPDMPQELTHSPAAVDGRTIWLVGGYDGDHPGPATRNVWKFDTVTRTWSAGPQLPEPRGAGAAVVIGRQLHFFGGTNRVAG</sequence>
<accession>A0ABT5TSM4</accession>
<gene>
    <name evidence="2" type="ORF">PU560_01150</name>
</gene>
<dbReference type="InterPro" id="IPR015915">
    <property type="entry name" value="Kelch-typ_b-propeller"/>
</dbReference>
<organism evidence="2 3">
    <name type="scientific">Georgenia halotolerans</name>
    <dbReference type="NCBI Taxonomy" id="3028317"/>
    <lineage>
        <taxon>Bacteria</taxon>
        <taxon>Bacillati</taxon>
        <taxon>Actinomycetota</taxon>
        <taxon>Actinomycetes</taxon>
        <taxon>Micrococcales</taxon>
        <taxon>Bogoriellaceae</taxon>
        <taxon>Georgenia</taxon>
    </lineage>
</organism>
<proteinExistence type="predicted"/>
<dbReference type="InterPro" id="IPR053256">
    <property type="entry name" value="Kelch_repeat-containing"/>
</dbReference>
<feature type="non-terminal residue" evidence="2">
    <location>
        <position position="188"/>
    </location>
</feature>
<protein>
    <submittedName>
        <fullName evidence="2">Kelch repeat-containing protein</fullName>
    </submittedName>
</protein>
<comment type="caution">
    <text evidence="2">The sequence shown here is derived from an EMBL/GenBank/DDBJ whole genome shotgun (WGS) entry which is preliminary data.</text>
</comment>
<dbReference type="InterPro" id="IPR006652">
    <property type="entry name" value="Kelch_1"/>
</dbReference>
<dbReference type="SUPFAM" id="SSF117281">
    <property type="entry name" value="Kelch motif"/>
    <property type="match status" value="1"/>
</dbReference>
<evidence type="ECO:0000313" key="3">
    <source>
        <dbReference type="Proteomes" id="UP001165561"/>
    </source>
</evidence>
<evidence type="ECO:0000256" key="1">
    <source>
        <dbReference type="SAM" id="MobiDB-lite"/>
    </source>
</evidence>
<dbReference type="PANTHER" id="PTHR46773:SF5">
    <property type="entry name" value="OS04G0487100 PROTEIN"/>
    <property type="match status" value="1"/>
</dbReference>
<dbReference type="SMART" id="SM00612">
    <property type="entry name" value="Kelch"/>
    <property type="match status" value="2"/>
</dbReference>